<dbReference type="AlphaFoldDB" id="A0A4V2M016"/>
<dbReference type="InterPro" id="IPR012349">
    <property type="entry name" value="Split_barrel_FMN-bd"/>
</dbReference>
<comment type="similarity">
    <text evidence="1">Belongs to the F420H(2)-dependent quinone reductase family.</text>
</comment>
<proteinExistence type="inferred from homology"/>
<protein>
    <submittedName>
        <fullName evidence="3">Nitroreductase family deazaflavin-dependent oxidoreductase</fullName>
    </submittedName>
</protein>
<organism evidence="3 4">
    <name type="scientific">Kribbella soli</name>
    <dbReference type="NCBI Taxonomy" id="1124743"/>
    <lineage>
        <taxon>Bacteria</taxon>
        <taxon>Bacillati</taxon>
        <taxon>Actinomycetota</taxon>
        <taxon>Actinomycetes</taxon>
        <taxon>Propionibacteriales</taxon>
        <taxon>Kribbellaceae</taxon>
        <taxon>Kribbella</taxon>
    </lineage>
</organism>
<accession>A0A4V2M016</accession>
<dbReference type="Proteomes" id="UP000292346">
    <property type="component" value="Unassembled WGS sequence"/>
</dbReference>
<sequence length="148" mass="16871">MSKAMLPPRWFIRAAWKVHRGLYNASNGRKGLSRPRGKKYGLLRLTVPGRRTGEPRSVILGYVEDGPNLVTLAMNGWGAPEPAWWLNLLAHPDADAVLTDGQRPVRGRPAEGEERQRLWARWQELDKNLDEYADRRPRTTAVVVLEPR</sequence>
<comment type="catalytic activity">
    <reaction evidence="2">
        <text>oxidized coenzyme F420-(gamma-L-Glu)(n) + a quinol + H(+) = reduced coenzyme F420-(gamma-L-Glu)(n) + a quinone</text>
        <dbReference type="Rhea" id="RHEA:39663"/>
        <dbReference type="Rhea" id="RHEA-COMP:12939"/>
        <dbReference type="Rhea" id="RHEA-COMP:14378"/>
        <dbReference type="ChEBI" id="CHEBI:15378"/>
        <dbReference type="ChEBI" id="CHEBI:24646"/>
        <dbReference type="ChEBI" id="CHEBI:132124"/>
        <dbReference type="ChEBI" id="CHEBI:133980"/>
        <dbReference type="ChEBI" id="CHEBI:139511"/>
    </reaction>
</comment>
<dbReference type="PANTHER" id="PTHR39428:SF1">
    <property type="entry name" value="F420H(2)-DEPENDENT QUINONE REDUCTASE RV1261C"/>
    <property type="match status" value="1"/>
</dbReference>
<evidence type="ECO:0000256" key="2">
    <source>
        <dbReference type="ARBA" id="ARBA00049106"/>
    </source>
</evidence>
<dbReference type="GO" id="GO:0016491">
    <property type="term" value="F:oxidoreductase activity"/>
    <property type="evidence" value="ECO:0007669"/>
    <property type="project" value="InterPro"/>
</dbReference>
<dbReference type="Pfam" id="PF04075">
    <property type="entry name" value="F420H2_quin_red"/>
    <property type="match status" value="1"/>
</dbReference>
<dbReference type="Gene3D" id="2.30.110.10">
    <property type="entry name" value="Electron Transport, Fmn-binding Protein, Chain A"/>
    <property type="match status" value="1"/>
</dbReference>
<reference evidence="3 4" key="1">
    <citation type="submission" date="2019-02" db="EMBL/GenBank/DDBJ databases">
        <title>Kribbella capetownensis sp. nov. and Kribbella speibonae sp. nov., isolated from soil.</title>
        <authorList>
            <person name="Curtis S.M."/>
            <person name="Norton I."/>
            <person name="Everest G.J."/>
            <person name="Meyers P.R."/>
        </authorList>
    </citation>
    <scope>NUCLEOTIDE SEQUENCE [LARGE SCALE GENOMIC DNA]</scope>
    <source>
        <strain evidence="3 4">KCTC 29219</strain>
    </source>
</reference>
<dbReference type="GO" id="GO:0070967">
    <property type="term" value="F:coenzyme F420 binding"/>
    <property type="evidence" value="ECO:0007669"/>
    <property type="project" value="TreeGrafter"/>
</dbReference>
<dbReference type="EMBL" id="SJJZ01000001">
    <property type="protein sequence ID" value="TCC10326.1"/>
    <property type="molecule type" value="Genomic_DNA"/>
</dbReference>
<dbReference type="OrthoDB" id="8225825at2"/>
<gene>
    <name evidence="3" type="ORF">E0H45_03095</name>
</gene>
<comment type="caution">
    <text evidence="3">The sequence shown here is derived from an EMBL/GenBank/DDBJ whole genome shotgun (WGS) entry which is preliminary data.</text>
</comment>
<evidence type="ECO:0000313" key="3">
    <source>
        <dbReference type="EMBL" id="TCC10326.1"/>
    </source>
</evidence>
<dbReference type="InterPro" id="IPR004378">
    <property type="entry name" value="F420H2_quin_Rdtase"/>
</dbReference>
<dbReference type="PANTHER" id="PTHR39428">
    <property type="entry name" value="F420H(2)-DEPENDENT QUINONE REDUCTASE RV1261C"/>
    <property type="match status" value="1"/>
</dbReference>
<evidence type="ECO:0000256" key="1">
    <source>
        <dbReference type="ARBA" id="ARBA00008710"/>
    </source>
</evidence>
<keyword evidence="4" id="KW-1185">Reference proteome</keyword>
<dbReference type="GO" id="GO:0005886">
    <property type="term" value="C:plasma membrane"/>
    <property type="evidence" value="ECO:0007669"/>
    <property type="project" value="TreeGrafter"/>
</dbReference>
<dbReference type="NCBIfam" id="TIGR00026">
    <property type="entry name" value="hi_GC_TIGR00026"/>
    <property type="match status" value="1"/>
</dbReference>
<dbReference type="RefSeq" id="WP_131334741.1">
    <property type="nucleotide sequence ID" value="NZ_SJJZ01000001.1"/>
</dbReference>
<name>A0A4V2M016_9ACTN</name>
<evidence type="ECO:0000313" key="4">
    <source>
        <dbReference type="Proteomes" id="UP000292346"/>
    </source>
</evidence>